<feature type="region of interest" description="Disordered" evidence="1">
    <location>
        <begin position="228"/>
        <end position="257"/>
    </location>
</feature>
<accession>A0A364N196</accession>
<feature type="compositionally biased region" description="Basic and acidic residues" evidence="1">
    <location>
        <begin position="71"/>
        <end position="90"/>
    </location>
</feature>
<dbReference type="STRING" id="183478.A0A364N196"/>
<dbReference type="AlphaFoldDB" id="A0A364N196"/>
<sequence>MPTHTPSPHRFLAPNSSSAQKSHKPHSSLRNAPVIQTPASARTPAPKPELQFKKLAPAKRFVIAPPQRPVAPEHGRLGEREGTTQEDTRVQHLPRPKPRRKLERVESIEEPSQSSPLDAQDDSPRHGVIHSIEVEAALFDEPRPQLENKGEEEEQEEEDDEMLFETVAPNKRRRTSPPSSPSLQQQQLDPSTPLPAHISATSRFKVPPPRTPAPFPSIAAVAATTPASASASAPHRPHFILPALPTSPQKPSRPPPEIFSPSRKIGKYLSGGLASTVSSWVIETANTGYAAQDRGGIAWGRDKDDGVKTRIRVSRLSRGGAYELDEDGVVCFAGGIVFARGDTEPGIYNASRASSIIGEGEMRVLLAGQGGARGSGGIKVKIGSTVGIRAPTWEVDVRQEKWLVAVDWVPL</sequence>
<evidence type="ECO:0000256" key="1">
    <source>
        <dbReference type="SAM" id="MobiDB-lite"/>
    </source>
</evidence>
<feature type="compositionally biased region" description="Basic and acidic residues" evidence="1">
    <location>
        <begin position="140"/>
        <end position="149"/>
    </location>
</feature>
<proteinExistence type="predicted"/>
<dbReference type="Proteomes" id="UP000249619">
    <property type="component" value="Unassembled WGS sequence"/>
</dbReference>
<evidence type="ECO:0000313" key="3">
    <source>
        <dbReference type="Proteomes" id="UP000249619"/>
    </source>
</evidence>
<reference evidence="3" key="1">
    <citation type="submission" date="2018-05" db="EMBL/GenBank/DDBJ databases">
        <title>Draft genome sequence of Stemphylium lycopersici strain CIDEFI 213.</title>
        <authorList>
            <person name="Medina R."/>
            <person name="Franco M.E.E."/>
            <person name="Lucentini C.G."/>
            <person name="Saparrat M.C.N."/>
            <person name="Balatti P.A."/>
        </authorList>
    </citation>
    <scope>NUCLEOTIDE SEQUENCE [LARGE SCALE GENOMIC DNA]</scope>
    <source>
        <strain evidence="3">CIDEFI 213</strain>
    </source>
</reference>
<dbReference type="EMBL" id="QGDH01000078">
    <property type="protein sequence ID" value="RAR09168.1"/>
    <property type="molecule type" value="Genomic_DNA"/>
</dbReference>
<organism evidence="2 3">
    <name type="scientific">Stemphylium lycopersici</name>
    <name type="common">Tomato gray leaf spot disease fungus</name>
    <name type="synonym">Thyrospora lycopersici</name>
    <dbReference type="NCBI Taxonomy" id="183478"/>
    <lineage>
        <taxon>Eukaryota</taxon>
        <taxon>Fungi</taxon>
        <taxon>Dikarya</taxon>
        <taxon>Ascomycota</taxon>
        <taxon>Pezizomycotina</taxon>
        <taxon>Dothideomycetes</taxon>
        <taxon>Pleosporomycetidae</taxon>
        <taxon>Pleosporales</taxon>
        <taxon>Pleosporineae</taxon>
        <taxon>Pleosporaceae</taxon>
        <taxon>Stemphylium</taxon>
    </lineage>
</organism>
<feature type="compositionally biased region" description="Low complexity" evidence="1">
    <location>
        <begin position="181"/>
        <end position="195"/>
    </location>
</feature>
<comment type="caution">
    <text evidence="2">The sequence shown here is derived from an EMBL/GenBank/DDBJ whole genome shotgun (WGS) entry which is preliminary data.</text>
</comment>
<protein>
    <submittedName>
        <fullName evidence="2">Uncharacterized protein</fullName>
    </submittedName>
</protein>
<feature type="compositionally biased region" description="Acidic residues" evidence="1">
    <location>
        <begin position="150"/>
        <end position="163"/>
    </location>
</feature>
<evidence type="ECO:0000313" key="2">
    <source>
        <dbReference type="EMBL" id="RAR09168.1"/>
    </source>
</evidence>
<name>A0A364N196_STELY</name>
<keyword evidence="3" id="KW-1185">Reference proteome</keyword>
<gene>
    <name evidence="2" type="ORF">DDE83_005628</name>
</gene>
<feature type="region of interest" description="Disordered" evidence="1">
    <location>
        <begin position="1"/>
        <end position="211"/>
    </location>
</feature>
<feature type="compositionally biased region" description="Basic residues" evidence="1">
    <location>
        <begin position="92"/>
        <end position="102"/>
    </location>
</feature>